<dbReference type="NCBIfam" id="TIGR00318">
    <property type="entry name" value="cyaB"/>
    <property type="match status" value="1"/>
</dbReference>
<keyword evidence="3" id="KW-1185">Reference proteome</keyword>
<name>A0ABM7PJI3_9BACT</name>
<dbReference type="InterPro" id="IPR033469">
    <property type="entry name" value="CYTH-like_dom_sf"/>
</dbReference>
<dbReference type="SUPFAM" id="SSF55154">
    <property type="entry name" value="CYTH-like phosphatases"/>
    <property type="match status" value="1"/>
</dbReference>
<dbReference type="InterPro" id="IPR008173">
    <property type="entry name" value="Adenylyl_cyclase_CyaB"/>
</dbReference>
<gene>
    <name evidence="2" type="ORF">DSLASN_29790</name>
</gene>
<dbReference type="PANTHER" id="PTHR21028">
    <property type="entry name" value="SI:CH211-156B7.4"/>
    <property type="match status" value="1"/>
</dbReference>
<sequence length="207" mass="23589">MKKNMKDIEVEVKYRLESPDAVRQRLVAEGAEGFGRSFESNTRYDNADGGITQARCLLRLRKDGKTRLTHKSPHADSGKGGFKIHRELEVEVSDFDTMDNILKALGFQPVQIYEKWRETFHLNGCEICLDTLPFGEFMEIEGEKGWIDEVAETLGLSRSGRITANYLSLFEALRQEYALPFTDLTFANFQGRSDDFTATLARFETEA</sequence>
<dbReference type="SMART" id="SM01118">
    <property type="entry name" value="CYTH"/>
    <property type="match status" value="1"/>
</dbReference>
<evidence type="ECO:0000313" key="2">
    <source>
        <dbReference type="EMBL" id="BCS97347.1"/>
    </source>
</evidence>
<dbReference type="CDD" id="cd07890">
    <property type="entry name" value="CYTH-like_AC_IV-like"/>
    <property type="match status" value="1"/>
</dbReference>
<dbReference type="PANTHER" id="PTHR21028:SF2">
    <property type="entry name" value="CYTH DOMAIN-CONTAINING PROTEIN"/>
    <property type="match status" value="1"/>
</dbReference>
<dbReference type="PROSITE" id="PS51707">
    <property type="entry name" value="CYTH"/>
    <property type="match status" value="1"/>
</dbReference>
<evidence type="ECO:0000313" key="3">
    <source>
        <dbReference type="Proteomes" id="UP001320148"/>
    </source>
</evidence>
<evidence type="ECO:0000259" key="1">
    <source>
        <dbReference type="PROSITE" id="PS51707"/>
    </source>
</evidence>
<accession>A0ABM7PJI3</accession>
<feature type="domain" description="CYTH" evidence="1">
    <location>
        <begin position="7"/>
        <end position="172"/>
    </location>
</feature>
<dbReference type="Gene3D" id="2.40.320.10">
    <property type="entry name" value="Hypothetical Protein Pfu-838710-001"/>
    <property type="match status" value="1"/>
</dbReference>
<dbReference type="Pfam" id="PF01928">
    <property type="entry name" value="CYTH"/>
    <property type="match status" value="1"/>
</dbReference>
<dbReference type="EMBL" id="AP024488">
    <property type="protein sequence ID" value="BCS97347.1"/>
    <property type="molecule type" value="Genomic_DNA"/>
</dbReference>
<dbReference type="Proteomes" id="UP001320148">
    <property type="component" value="Chromosome"/>
</dbReference>
<dbReference type="InterPro" id="IPR023577">
    <property type="entry name" value="CYTH_domain"/>
</dbReference>
<protein>
    <recommendedName>
        <fullName evidence="1">CYTH domain-containing protein</fullName>
    </recommendedName>
</protein>
<proteinExistence type="predicted"/>
<organism evidence="2 3">
    <name type="scientific">Desulfoluna limicola</name>
    <dbReference type="NCBI Taxonomy" id="2810562"/>
    <lineage>
        <taxon>Bacteria</taxon>
        <taxon>Pseudomonadati</taxon>
        <taxon>Thermodesulfobacteriota</taxon>
        <taxon>Desulfobacteria</taxon>
        <taxon>Desulfobacterales</taxon>
        <taxon>Desulfolunaceae</taxon>
        <taxon>Desulfoluna</taxon>
    </lineage>
</organism>
<reference evidence="2 3" key="1">
    <citation type="submission" date="2021-02" db="EMBL/GenBank/DDBJ databases">
        <title>Complete genome of Desulfoluna sp. strain ASN36.</title>
        <authorList>
            <person name="Takahashi A."/>
            <person name="Kojima H."/>
            <person name="Fukui M."/>
        </authorList>
    </citation>
    <scope>NUCLEOTIDE SEQUENCE [LARGE SCALE GENOMIC DNA]</scope>
    <source>
        <strain evidence="2 3">ASN36</strain>
    </source>
</reference>